<keyword evidence="5" id="KW-0809">Transit peptide</keyword>
<keyword evidence="7" id="KW-0275">Fatty acid biosynthesis</keyword>
<dbReference type="CDD" id="cd00586">
    <property type="entry name" value="4HBT"/>
    <property type="match status" value="1"/>
</dbReference>
<evidence type="ECO:0000313" key="10">
    <source>
        <dbReference type="EMBL" id="SHG47555.1"/>
    </source>
</evidence>
<dbReference type="Pfam" id="PF20791">
    <property type="entry name" value="Acyl-ACP_TE_C"/>
    <property type="match status" value="1"/>
</dbReference>
<organism evidence="10 11">
    <name type="scientific">Ornithinibacillus halophilus</name>
    <dbReference type="NCBI Taxonomy" id="930117"/>
    <lineage>
        <taxon>Bacteria</taxon>
        <taxon>Bacillati</taxon>
        <taxon>Bacillota</taxon>
        <taxon>Bacilli</taxon>
        <taxon>Bacillales</taxon>
        <taxon>Bacillaceae</taxon>
        <taxon>Ornithinibacillus</taxon>
    </lineage>
</organism>
<feature type="domain" description="Acyl-ACP thioesterase N-terminal hotdog" evidence="8">
    <location>
        <begin position="3"/>
        <end position="122"/>
    </location>
</feature>
<evidence type="ECO:0000256" key="2">
    <source>
        <dbReference type="ARBA" id="ARBA00022516"/>
    </source>
</evidence>
<dbReference type="InterPro" id="IPR045023">
    <property type="entry name" value="FATA/B"/>
</dbReference>
<comment type="similarity">
    <text evidence="1">Belongs to the acyl-ACP thioesterase family.</text>
</comment>
<dbReference type="Proteomes" id="UP000183988">
    <property type="component" value="Unassembled WGS sequence"/>
</dbReference>
<dbReference type="AlphaFoldDB" id="A0A1M5K475"/>
<evidence type="ECO:0000256" key="5">
    <source>
        <dbReference type="ARBA" id="ARBA00022946"/>
    </source>
</evidence>
<evidence type="ECO:0000259" key="8">
    <source>
        <dbReference type="Pfam" id="PF01643"/>
    </source>
</evidence>
<dbReference type="PANTHER" id="PTHR31727">
    <property type="entry name" value="OLEOYL-ACYL CARRIER PROTEIN THIOESTERASE 1, CHLOROPLASTIC"/>
    <property type="match status" value="1"/>
</dbReference>
<feature type="domain" description="Acyl-ACP thioesterase-like C-terminal" evidence="9">
    <location>
        <begin position="161"/>
        <end position="243"/>
    </location>
</feature>
<keyword evidence="3" id="KW-0378">Hydrolase</keyword>
<evidence type="ECO:0000256" key="6">
    <source>
        <dbReference type="ARBA" id="ARBA00023098"/>
    </source>
</evidence>
<evidence type="ECO:0000256" key="7">
    <source>
        <dbReference type="ARBA" id="ARBA00023160"/>
    </source>
</evidence>
<dbReference type="GO" id="GO:0016297">
    <property type="term" value="F:fatty acyl-[ACP] hydrolase activity"/>
    <property type="evidence" value="ECO:0007669"/>
    <property type="project" value="InterPro"/>
</dbReference>
<dbReference type="GO" id="GO:0000036">
    <property type="term" value="F:acyl carrier activity"/>
    <property type="evidence" value="ECO:0007669"/>
    <property type="project" value="TreeGrafter"/>
</dbReference>
<keyword evidence="11" id="KW-1185">Reference proteome</keyword>
<keyword evidence="4" id="KW-0276">Fatty acid metabolism</keyword>
<dbReference type="RefSeq" id="WP_072891314.1">
    <property type="nucleotide sequence ID" value="NZ_FQVW01000035.1"/>
</dbReference>
<dbReference type="STRING" id="930117.SAMN05216225_103528"/>
<gene>
    <name evidence="10" type="ORF">SAMN05216225_103528</name>
</gene>
<dbReference type="PANTHER" id="PTHR31727:SF6">
    <property type="entry name" value="OLEOYL-ACYL CARRIER PROTEIN THIOESTERASE 1, CHLOROPLASTIC"/>
    <property type="match status" value="1"/>
</dbReference>
<dbReference type="InterPro" id="IPR029069">
    <property type="entry name" value="HotDog_dom_sf"/>
</dbReference>
<dbReference type="InterPro" id="IPR049427">
    <property type="entry name" value="Acyl-ACP_TE_C"/>
</dbReference>
<evidence type="ECO:0000256" key="3">
    <source>
        <dbReference type="ARBA" id="ARBA00022801"/>
    </source>
</evidence>
<evidence type="ECO:0000256" key="1">
    <source>
        <dbReference type="ARBA" id="ARBA00006500"/>
    </source>
</evidence>
<keyword evidence="6" id="KW-0443">Lipid metabolism</keyword>
<dbReference type="SUPFAM" id="SSF54637">
    <property type="entry name" value="Thioesterase/thiol ester dehydrase-isomerase"/>
    <property type="match status" value="2"/>
</dbReference>
<dbReference type="EMBL" id="FQVW01000035">
    <property type="protein sequence ID" value="SHG47555.1"/>
    <property type="molecule type" value="Genomic_DNA"/>
</dbReference>
<evidence type="ECO:0000256" key="4">
    <source>
        <dbReference type="ARBA" id="ARBA00022832"/>
    </source>
</evidence>
<name>A0A1M5K475_9BACI</name>
<sequence length="248" mass="28796">MTVFKKNYHIDLSDVDFTKRLKLSSLFSHFQDVASLAAADLGFGIDLLEEKYDLAWILMKIRVDILRNPELDEEVIIETWPQEPKKIEFERDYIVRDIEGNPIVRAVSTWVIMDLKERKLRRSNTVPIQYQAVNPERALDVKLGKIKGFDNLEEAYQKVIGYSDVDFNGHLNNSRYVDYIMDCFDIEEHKNYEVKSIEVHFSKEALPGETLSLQKDISQSETGQVYIEGQNEDGKTVFKAKVEIAKRI</sequence>
<evidence type="ECO:0000259" key="9">
    <source>
        <dbReference type="Pfam" id="PF20791"/>
    </source>
</evidence>
<keyword evidence="2" id="KW-0444">Lipid biosynthesis</keyword>
<reference evidence="10 11" key="1">
    <citation type="submission" date="2016-11" db="EMBL/GenBank/DDBJ databases">
        <authorList>
            <person name="Jaros S."/>
            <person name="Januszkiewicz K."/>
            <person name="Wedrychowicz H."/>
        </authorList>
    </citation>
    <scope>NUCLEOTIDE SEQUENCE [LARGE SCALE GENOMIC DNA]</scope>
    <source>
        <strain evidence="10 11">IBRC-M 10683</strain>
    </source>
</reference>
<protein>
    <submittedName>
        <fullName evidence="10">Acyl-ACP thioesterase</fullName>
    </submittedName>
</protein>
<dbReference type="Gene3D" id="3.10.129.10">
    <property type="entry name" value="Hotdog Thioesterase"/>
    <property type="match status" value="2"/>
</dbReference>
<dbReference type="InterPro" id="IPR002864">
    <property type="entry name" value="Acyl-ACP_thioesterase_NHD"/>
</dbReference>
<proteinExistence type="inferred from homology"/>
<evidence type="ECO:0000313" key="11">
    <source>
        <dbReference type="Proteomes" id="UP000183988"/>
    </source>
</evidence>
<accession>A0A1M5K475</accession>
<dbReference type="Pfam" id="PF01643">
    <property type="entry name" value="Acyl-ACP_TE"/>
    <property type="match status" value="1"/>
</dbReference>
<dbReference type="OrthoDB" id="9801517at2"/>